<evidence type="ECO:0000259" key="4">
    <source>
        <dbReference type="Pfam" id="PF03446"/>
    </source>
</evidence>
<keyword evidence="6" id="KW-1185">Reference proteome</keyword>
<dbReference type="Gene3D" id="1.10.1040.10">
    <property type="entry name" value="N-(1-d-carboxylethyl)-l-norvaline Dehydrogenase, domain 2"/>
    <property type="match status" value="1"/>
</dbReference>
<sequence length="311" mass="34057">MVEQKIGYVGLGAMGSAIAPHVADYALKNNFPPLTLWNRSVDKYEPIKEKCPGAYFAKELKEVTERCNVVFSCLLNDEVSLEVYGELVKGIEEKVVFIDQSSLNPKTSVKLAEMVQQAGGVYLACPVFGLPIMAANRMLVCIMSGPKEEKEWVKPLVRSLGKELIDVGENVATGSQTKFAGNGFLLGILELLGELYAMLEAIGYPKAAFNELMEKFIGSPSVSHYSKVISEGNFDPTYGFLITTGLKDCRHILSLGSDANPPVKLPLLEMAADNMRQAAEIDPTLDWSAMSIILRRNAGLHLFSKASEEDK</sequence>
<feature type="domain" description="6-phosphogluconate dehydrogenase NADP-binding" evidence="4">
    <location>
        <begin position="5"/>
        <end position="165"/>
    </location>
</feature>
<dbReference type="InterPro" id="IPR008927">
    <property type="entry name" value="6-PGluconate_DH-like_C_sf"/>
</dbReference>
<dbReference type="STRING" id="5217.A0A4Q1BKH2"/>
<dbReference type="PANTHER" id="PTHR43580:SF8">
    <property type="entry name" value="6-PHOSPHOGLUCONATE DEHYDROGENASE NADP-BINDING DOMAIN-CONTAINING PROTEIN-RELATED"/>
    <property type="match status" value="1"/>
</dbReference>
<dbReference type="EMBL" id="SDIL01000050">
    <property type="protein sequence ID" value="RXK38283.1"/>
    <property type="molecule type" value="Genomic_DNA"/>
</dbReference>
<dbReference type="OrthoDB" id="435038at2759"/>
<dbReference type="Proteomes" id="UP000289152">
    <property type="component" value="Unassembled WGS sequence"/>
</dbReference>
<organism evidence="5 6">
    <name type="scientific">Tremella mesenterica</name>
    <name type="common">Jelly fungus</name>
    <dbReference type="NCBI Taxonomy" id="5217"/>
    <lineage>
        <taxon>Eukaryota</taxon>
        <taxon>Fungi</taxon>
        <taxon>Dikarya</taxon>
        <taxon>Basidiomycota</taxon>
        <taxon>Agaricomycotina</taxon>
        <taxon>Tremellomycetes</taxon>
        <taxon>Tremellales</taxon>
        <taxon>Tremellaceae</taxon>
        <taxon>Tremella</taxon>
    </lineage>
</organism>
<accession>A0A4Q1BKH2</accession>
<evidence type="ECO:0000313" key="6">
    <source>
        <dbReference type="Proteomes" id="UP000289152"/>
    </source>
</evidence>
<evidence type="ECO:0000256" key="3">
    <source>
        <dbReference type="PIRSR" id="PIRSR000103-1"/>
    </source>
</evidence>
<dbReference type="InterPro" id="IPR051265">
    <property type="entry name" value="HIBADH-related_NP60_sf"/>
</dbReference>
<dbReference type="PANTHER" id="PTHR43580">
    <property type="entry name" value="OXIDOREDUCTASE GLYR1-RELATED"/>
    <property type="match status" value="1"/>
</dbReference>
<comment type="caution">
    <text evidence="5">The sequence shown here is derived from an EMBL/GenBank/DDBJ whole genome shotgun (WGS) entry which is preliminary data.</text>
</comment>
<reference evidence="5 6" key="1">
    <citation type="submission" date="2016-06" db="EMBL/GenBank/DDBJ databases">
        <title>Evolution of pathogenesis and genome organization in the Tremellales.</title>
        <authorList>
            <person name="Cuomo C."/>
            <person name="Litvintseva A."/>
            <person name="Heitman J."/>
            <person name="Chen Y."/>
            <person name="Sun S."/>
            <person name="Springer D."/>
            <person name="Dromer F."/>
            <person name="Young S."/>
            <person name="Zeng Q."/>
            <person name="Chapman S."/>
            <person name="Gujja S."/>
            <person name="Saif S."/>
            <person name="Birren B."/>
        </authorList>
    </citation>
    <scope>NUCLEOTIDE SEQUENCE [LARGE SCALE GENOMIC DNA]</scope>
    <source>
        <strain evidence="5 6">ATCC 28783</strain>
    </source>
</reference>
<dbReference type="InterPro" id="IPR015815">
    <property type="entry name" value="HIBADH-related"/>
</dbReference>
<comment type="similarity">
    <text evidence="1">Belongs to the HIBADH-related family. NP60 subfamily.</text>
</comment>
<proteinExistence type="inferred from homology"/>
<dbReference type="GO" id="GO:0016491">
    <property type="term" value="F:oxidoreductase activity"/>
    <property type="evidence" value="ECO:0007669"/>
    <property type="project" value="UniProtKB-KW"/>
</dbReference>
<name>A0A4Q1BKH2_TREME</name>
<dbReference type="InterPro" id="IPR013328">
    <property type="entry name" value="6PGD_dom2"/>
</dbReference>
<dbReference type="Gene3D" id="3.40.50.720">
    <property type="entry name" value="NAD(P)-binding Rossmann-like Domain"/>
    <property type="match status" value="1"/>
</dbReference>
<dbReference type="SUPFAM" id="SSF51735">
    <property type="entry name" value="NAD(P)-binding Rossmann-fold domains"/>
    <property type="match status" value="1"/>
</dbReference>
<dbReference type="InterPro" id="IPR006115">
    <property type="entry name" value="6PGDH_NADP-bd"/>
</dbReference>
<dbReference type="VEuPathDB" id="FungiDB:TREMEDRAFT_61100"/>
<evidence type="ECO:0000256" key="2">
    <source>
        <dbReference type="ARBA" id="ARBA00023002"/>
    </source>
</evidence>
<keyword evidence="2" id="KW-0560">Oxidoreductase</keyword>
<feature type="active site" evidence="3">
    <location>
        <position position="178"/>
    </location>
</feature>
<dbReference type="InParanoid" id="A0A4Q1BKH2"/>
<gene>
    <name evidence="5" type="ORF">M231_04456</name>
</gene>
<dbReference type="GO" id="GO:0050661">
    <property type="term" value="F:NADP binding"/>
    <property type="evidence" value="ECO:0007669"/>
    <property type="project" value="InterPro"/>
</dbReference>
<dbReference type="SUPFAM" id="SSF48179">
    <property type="entry name" value="6-phosphogluconate dehydrogenase C-terminal domain-like"/>
    <property type="match status" value="1"/>
</dbReference>
<evidence type="ECO:0000313" key="5">
    <source>
        <dbReference type="EMBL" id="RXK38283.1"/>
    </source>
</evidence>
<evidence type="ECO:0000256" key="1">
    <source>
        <dbReference type="ARBA" id="ARBA00007598"/>
    </source>
</evidence>
<protein>
    <recommendedName>
        <fullName evidence="4">6-phosphogluconate dehydrogenase NADP-binding domain-containing protein</fullName>
    </recommendedName>
</protein>
<dbReference type="AlphaFoldDB" id="A0A4Q1BKH2"/>
<dbReference type="PIRSF" id="PIRSF000103">
    <property type="entry name" value="HIBADH"/>
    <property type="match status" value="1"/>
</dbReference>
<dbReference type="Pfam" id="PF03446">
    <property type="entry name" value="NAD_binding_2"/>
    <property type="match status" value="1"/>
</dbReference>
<dbReference type="InterPro" id="IPR036291">
    <property type="entry name" value="NAD(P)-bd_dom_sf"/>
</dbReference>